<proteinExistence type="predicted"/>
<name>A0ABY9RT40_9ACTN</name>
<protein>
    <recommendedName>
        <fullName evidence="3">Restriction endonuclease type IV Mrr domain-containing protein</fullName>
    </recommendedName>
</protein>
<gene>
    <name evidence="1" type="ORF">RGF97_08165</name>
</gene>
<reference evidence="1 2" key="1">
    <citation type="submission" date="2023-09" db="EMBL/GenBank/DDBJ databases">
        <title>Complete genome of Streptomyces roseicoloratus T14.</title>
        <authorList>
            <person name="Bashizi T."/>
            <person name="Kim M.-J."/>
            <person name="Lee G."/>
            <person name="Tagele S.B."/>
            <person name="Shin J.-H."/>
        </authorList>
    </citation>
    <scope>NUCLEOTIDE SEQUENCE [LARGE SCALE GENOMIC DNA]</scope>
    <source>
        <strain evidence="1 2">T14</strain>
    </source>
</reference>
<evidence type="ECO:0000313" key="1">
    <source>
        <dbReference type="EMBL" id="WMX44833.1"/>
    </source>
</evidence>
<evidence type="ECO:0000313" key="2">
    <source>
        <dbReference type="Proteomes" id="UP001250858"/>
    </source>
</evidence>
<organism evidence="1 2">
    <name type="scientific">Streptomyces roseicoloratus</name>
    <dbReference type="NCBI Taxonomy" id="2508722"/>
    <lineage>
        <taxon>Bacteria</taxon>
        <taxon>Bacillati</taxon>
        <taxon>Actinomycetota</taxon>
        <taxon>Actinomycetes</taxon>
        <taxon>Kitasatosporales</taxon>
        <taxon>Streptomycetaceae</taxon>
        <taxon>Streptomyces</taxon>
    </lineage>
</organism>
<accession>A0ABY9RT40</accession>
<keyword evidence="2" id="KW-1185">Reference proteome</keyword>
<dbReference type="RefSeq" id="WP_309548224.1">
    <property type="nucleotide sequence ID" value="NZ_CP133762.1"/>
</dbReference>
<dbReference type="Proteomes" id="UP001250858">
    <property type="component" value="Chromosome"/>
</dbReference>
<dbReference type="EMBL" id="CP133762">
    <property type="protein sequence ID" value="WMX44833.1"/>
    <property type="molecule type" value="Genomic_DNA"/>
</dbReference>
<evidence type="ECO:0008006" key="3">
    <source>
        <dbReference type="Google" id="ProtNLM"/>
    </source>
</evidence>
<sequence length="410" mass="46270">MNQGNGLFTLFQRGDLARSLEHELTKITEAVAGWNEDALLSCPESDICEELEEKFLVEPLVLDRAGITACPVKEAFASISQFGDEMRIRRTVVSISVPFTGDRELFHLRPSSFTLNPPAATIDGNELKIEWMGPLDQDGQQIRLNLDRQLDEIQRWIDWGTAQVKAYNPSAKQKILNEVQARKIRLLANRSIQGALGFPMRERPDATTYNVPIKRKKIVPRRAAAPNKPFQPEPALAEAHYEAALEVLRNQRNALERAPGTSAKMGEEEIRNLLLIGLNSHFEGQAAGEVFNNTGKTDILIRVDDRHIFIGECKIWKGPKTISDTLDQLLGYLTWRDTKAALLLFIRSGAPGDVMPKAIAKFREHPNYKRDGQHSTEERHDFVFHANGDTSREIKIAFLPFHLPKDPHNC</sequence>